<reference evidence="1 2" key="1">
    <citation type="submission" date="2019-05" db="EMBL/GenBank/DDBJ databases">
        <title>Another draft genome of Portunus trituberculatus and its Hox gene families provides insights of decapod evolution.</title>
        <authorList>
            <person name="Jeong J.-H."/>
            <person name="Song I."/>
            <person name="Kim S."/>
            <person name="Choi T."/>
            <person name="Kim D."/>
            <person name="Ryu S."/>
            <person name="Kim W."/>
        </authorList>
    </citation>
    <scope>NUCLEOTIDE SEQUENCE [LARGE SCALE GENOMIC DNA]</scope>
    <source>
        <tissue evidence="1">Muscle</tissue>
    </source>
</reference>
<protein>
    <submittedName>
        <fullName evidence="1">Uncharacterized protein</fullName>
    </submittedName>
</protein>
<dbReference type="Proteomes" id="UP000324222">
    <property type="component" value="Unassembled WGS sequence"/>
</dbReference>
<evidence type="ECO:0000313" key="2">
    <source>
        <dbReference type="Proteomes" id="UP000324222"/>
    </source>
</evidence>
<comment type="caution">
    <text evidence="1">The sequence shown here is derived from an EMBL/GenBank/DDBJ whole genome shotgun (WGS) entry which is preliminary data.</text>
</comment>
<evidence type="ECO:0000313" key="1">
    <source>
        <dbReference type="EMBL" id="MPC76255.1"/>
    </source>
</evidence>
<gene>
    <name evidence="1" type="ORF">E2C01_070662</name>
</gene>
<accession>A0A5B7I283</accession>
<keyword evidence="2" id="KW-1185">Reference proteome</keyword>
<dbReference type="AlphaFoldDB" id="A0A5B7I283"/>
<sequence>MGVWLGYHTPFSTNQQHVAAIFKKSGDKSEFSLFSCWCPLRQLRQTENYPGVYLREGELSLKDEHVVWTVGVK</sequence>
<organism evidence="1 2">
    <name type="scientific">Portunus trituberculatus</name>
    <name type="common">Swimming crab</name>
    <name type="synonym">Neptunus trituberculatus</name>
    <dbReference type="NCBI Taxonomy" id="210409"/>
    <lineage>
        <taxon>Eukaryota</taxon>
        <taxon>Metazoa</taxon>
        <taxon>Ecdysozoa</taxon>
        <taxon>Arthropoda</taxon>
        <taxon>Crustacea</taxon>
        <taxon>Multicrustacea</taxon>
        <taxon>Malacostraca</taxon>
        <taxon>Eumalacostraca</taxon>
        <taxon>Eucarida</taxon>
        <taxon>Decapoda</taxon>
        <taxon>Pleocyemata</taxon>
        <taxon>Brachyura</taxon>
        <taxon>Eubrachyura</taxon>
        <taxon>Portunoidea</taxon>
        <taxon>Portunidae</taxon>
        <taxon>Portuninae</taxon>
        <taxon>Portunus</taxon>
    </lineage>
</organism>
<dbReference type="EMBL" id="VSRR010042944">
    <property type="protein sequence ID" value="MPC76255.1"/>
    <property type="molecule type" value="Genomic_DNA"/>
</dbReference>
<name>A0A5B7I283_PORTR</name>
<proteinExistence type="predicted"/>